<protein>
    <recommendedName>
        <fullName evidence="1">DinB-like domain-containing protein</fullName>
    </recommendedName>
</protein>
<reference evidence="3" key="1">
    <citation type="journal article" date="2019" name="Int. J. Syst. Evol. Microbiol.">
        <title>The Global Catalogue of Microorganisms (GCM) 10K type strain sequencing project: providing services to taxonomists for standard genome sequencing and annotation.</title>
        <authorList>
            <consortium name="The Broad Institute Genomics Platform"/>
            <consortium name="The Broad Institute Genome Sequencing Center for Infectious Disease"/>
            <person name="Wu L."/>
            <person name="Ma J."/>
        </authorList>
    </citation>
    <scope>NUCLEOTIDE SEQUENCE [LARGE SCALE GENOMIC DNA]</scope>
    <source>
        <strain evidence="3">CGMCC 1.15197</strain>
    </source>
</reference>
<dbReference type="InterPro" id="IPR034660">
    <property type="entry name" value="DinB/YfiT-like"/>
</dbReference>
<accession>A0ABQ1U9V7</accession>
<dbReference type="InterPro" id="IPR024775">
    <property type="entry name" value="DinB-like"/>
</dbReference>
<evidence type="ECO:0000313" key="2">
    <source>
        <dbReference type="EMBL" id="GGF14168.1"/>
    </source>
</evidence>
<dbReference type="Proteomes" id="UP000632273">
    <property type="component" value="Unassembled WGS sequence"/>
</dbReference>
<dbReference type="Pfam" id="PF12867">
    <property type="entry name" value="DinB_2"/>
    <property type="match status" value="1"/>
</dbReference>
<comment type="caution">
    <text evidence="2">The sequence shown here is derived from an EMBL/GenBank/DDBJ whole genome shotgun (WGS) entry which is preliminary data.</text>
</comment>
<sequence length="179" mass="20776">MNHRLHIRFEQLERATTQLLQMAAALGDKDHQSPGPEQWSAAQVVQHLVLAETGIEQYLEKKVQQEEGHAPAGVGAFLRSGLLRMLLRVPFLRFKSPKRLAQLMPAEAPPLSQLQSEWESVRRRLERLLNEFPSKLLSRAIFRHPRSGMLNIYQTLDFMIDHVLHHQRQVERITRAVRQ</sequence>
<feature type="domain" description="DinB-like" evidence="1">
    <location>
        <begin position="11"/>
        <end position="170"/>
    </location>
</feature>
<organism evidence="2 3">
    <name type="scientific">Hymenobacter cavernae</name>
    <dbReference type="NCBI Taxonomy" id="2044852"/>
    <lineage>
        <taxon>Bacteria</taxon>
        <taxon>Pseudomonadati</taxon>
        <taxon>Bacteroidota</taxon>
        <taxon>Cytophagia</taxon>
        <taxon>Cytophagales</taxon>
        <taxon>Hymenobacteraceae</taxon>
        <taxon>Hymenobacter</taxon>
    </lineage>
</organism>
<dbReference type="RefSeq" id="WP_188814499.1">
    <property type="nucleotide sequence ID" value="NZ_BMHT01000004.1"/>
</dbReference>
<evidence type="ECO:0000313" key="3">
    <source>
        <dbReference type="Proteomes" id="UP000632273"/>
    </source>
</evidence>
<dbReference type="Gene3D" id="1.20.120.450">
    <property type="entry name" value="dinb family like domain"/>
    <property type="match status" value="1"/>
</dbReference>
<dbReference type="SUPFAM" id="SSF109854">
    <property type="entry name" value="DinB/YfiT-like putative metalloenzymes"/>
    <property type="match status" value="1"/>
</dbReference>
<keyword evidence="3" id="KW-1185">Reference proteome</keyword>
<evidence type="ECO:0000259" key="1">
    <source>
        <dbReference type="Pfam" id="PF12867"/>
    </source>
</evidence>
<proteinExistence type="predicted"/>
<name>A0ABQ1U9V7_9BACT</name>
<gene>
    <name evidence="2" type="ORF">GCM10011383_26810</name>
</gene>
<dbReference type="EMBL" id="BMHT01000004">
    <property type="protein sequence ID" value="GGF14168.1"/>
    <property type="molecule type" value="Genomic_DNA"/>
</dbReference>